<sequence>MSAKIYSKNGDGGLSSIAKGGPLPKSSTIFDLLGDLDELNSWFGLLKLEQIQADLFLLGAIFSGALPYQRDVFSKRVQEIEYQIDKLSEQLPPLTNFILPGGTTDSAHIFITRAVCRRVERALIKTLSSSERLLYSEISRYLNRLSDYLFVLARYVLSQAGCSEIVWRH</sequence>
<evidence type="ECO:0000313" key="7">
    <source>
        <dbReference type="Proteomes" id="UP000176614"/>
    </source>
</evidence>
<dbReference type="PANTHER" id="PTHR12213:SF0">
    <property type="entry name" value="CORRINOID ADENOSYLTRANSFERASE MMAB"/>
    <property type="match status" value="1"/>
</dbReference>
<dbReference type="NCBIfam" id="TIGR00636">
    <property type="entry name" value="PduO_Nterm"/>
    <property type="match status" value="1"/>
</dbReference>
<dbReference type="EMBL" id="MEVT01000004">
    <property type="protein sequence ID" value="OGC63735.1"/>
    <property type="molecule type" value="Genomic_DNA"/>
</dbReference>
<evidence type="ECO:0000256" key="4">
    <source>
        <dbReference type="RuleBase" id="RU366026"/>
    </source>
</evidence>
<name>A0A1F4W2Z4_UNCKA</name>
<evidence type="ECO:0000256" key="1">
    <source>
        <dbReference type="ARBA" id="ARBA00022679"/>
    </source>
</evidence>
<comment type="similarity">
    <text evidence="4">Belongs to the Cob(I)alamin adenosyltransferase family.</text>
</comment>
<keyword evidence="1 4" id="KW-0808">Transferase</keyword>
<dbReference type="InterPro" id="IPR029499">
    <property type="entry name" value="PduO-typ"/>
</dbReference>
<comment type="pathway">
    <text evidence="4">Cofactor biosynthesis; adenosylcobalamin biosynthesis; adenosylcobalamin from cob(II)yrinate a,c-diamide: step 2/7.</text>
</comment>
<comment type="catalytic activity">
    <reaction evidence="4">
        <text>2 cob(II)yrinate a,c diamide + reduced [electron-transfer flavoprotein] + 2 ATP = 2 adenosylcob(III)yrinate a,c-diamide + 2 triphosphate + oxidized [electron-transfer flavoprotein] + 3 H(+)</text>
        <dbReference type="Rhea" id="RHEA:11528"/>
        <dbReference type="Rhea" id="RHEA-COMP:10685"/>
        <dbReference type="Rhea" id="RHEA-COMP:10686"/>
        <dbReference type="ChEBI" id="CHEBI:15378"/>
        <dbReference type="ChEBI" id="CHEBI:18036"/>
        <dbReference type="ChEBI" id="CHEBI:30616"/>
        <dbReference type="ChEBI" id="CHEBI:57692"/>
        <dbReference type="ChEBI" id="CHEBI:58307"/>
        <dbReference type="ChEBI" id="CHEBI:58503"/>
        <dbReference type="ChEBI" id="CHEBI:58537"/>
        <dbReference type="EC" id="2.5.1.17"/>
    </reaction>
</comment>
<dbReference type="SUPFAM" id="SSF89028">
    <property type="entry name" value="Cobalamin adenosyltransferase-like"/>
    <property type="match status" value="1"/>
</dbReference>
<protein>
    <recommendedName>
        <fullName evidence="4">Corrinoid adenosyltransferase</fullName>
        <ecNumber evidence="4">2.5.1.17</ecNumber>
    </recommendedName>
    <alternativeName>
        <fullName evidence="4">Cob(II)alamin adenosyltransferase</fullName>
    </alternativeName>
    <alternativeName>
        <fullName evidence="4">Cob(II)yrinic acid a,c-diamide adenosyltransferase</fullName>
    </alternativeName>
    <alternativeName>
        <fullName evidence="4">Cobinamide/cobalamin adenosyltransferase</fullName>
    </alternativeName>
</protein>
<dbReference type="Proteomes" id="UP000176614">
    <property type="component" value="Unassembled WGS sequence"/>
</dbReference>
<evidence type="ECO:0000313" key="6">
    <source>
        <dbReference type="EMBL" id="OGC63735.1"/>
    </source>
</evidence>
<dbReference type="EC" id="2.5.1.17" evidence="4"/>
<keyword evidence="4" id="KW-0169">Cobalamin biosynthesis</keyword>
<dbReference type="GO" id="GO:0005524">
    <property type="term" value="F:ATP binding"/>
    <property type="evidence" value="ECO:0007669"/>
    <property type="project" value="UniProtKB-UniRule"/>
</dbReference>
<proteinExistence type="inferred from homology"/>
<feature type="domain" description="Cobalamin adenosyltransferase-like" evidence="5">
    <location>
        <begin position="5"/>
        <end position="156"/>
    </location>
</feature>
<evidence type="ECO:0000256" key="2">
    <source>
        <dbReference type="ARBA" id="ARBA00022741"/>
    </source>
</evidence>
<dbReference type="AlphaFoldDB" id="A0A1F4W2Z4"/>
<keyword evidence="3 4" id="KW-0067">ATP-binding</keyword>
<dbReference type="GO" id="GO:0009236">
    <property type="term" value="P:cobalamin biosynthetic process"/>
    <property type="evidence" value="ECO:0007669"/>
    <property type="project" value="UniProtKB-UniRule"/>
</dbReference>
<evidence type="ECO:0000256" key="3">
    <source>
        <dbReference type="ARBA" id="ARBA00022840"/>
    </source>
</evidence>
<reference evidence="6 7" key="1">
    <citation type="journal article" date="2016" name="Nat. Commun.">
        <title>Thousands of microbial genomes shed light on interconnected biogeochemical processes in an aquifer system.</title>
        <authorList>
            <person name="Anantharaman K."/>
            <person name="Brown C.T."/>
            <person name="Hug L.A."/>
            <person name="Sharon I."/>
            <person name="Castelle C.J."/>
            <person name="Probst A.J."/>
            <person name="Thomas B.C."/>
            <person name="Singh A."/>
            <person name="Wilkins M.J."/>
            <person name="Karaoz U."/>
            <person name="Brodie E.L."/>
            <person name="Williams K.H."/>
            <person name="Hubbard S.S."/>
            <person name="Banfield J.F."/>
        </authorList>
    </citation>
    <scope>NUCLEOTIDE SEQUENCE [LARGE SCALE GENOMIC DNA]</scope>
</reference>
<keyword evidence="2 4" id="KW-0547">Nucleotide-binding</keyword>
<gene>
    <name evidence="6" type="ORF">A2264_05170</name>
</gene>
<dbReference type="InterPro" id="IPR036451">
    <property type="entry name" value="CblAdoTrfase-like_sf"/>
</dbReference>
<organism evidence="6 7">
    <name type="scientific">candidate division WWE3 bacterium RIFOXYA2_FULL_46_9</name>
    <dbReference type="NCBI Taxonomy" id="1802636"/>
    <lineage>
        <taxon>Bacteria</taxon>
        <taxon>Katanobacteria</taxon>
    </lineage>
</organism>
<dbReference type="PANTHER" id="PTHR12213">
    <property type="entry name" value="CORRINOID ADENOSYLTRANSFERASE"/>
    <property type="match status" value="1"/>
</dbReference>
<evidence type="ECO:0000259" key="5">
    <source>
        <dbReference type="Pfam" id="PF01923"/>
    </source>
</evidence>
<comment type="caution">
    <text evidence="6">The sequence shown here is derived from an EMBL/GenBank/DDBJ whole genome shotgun (WGS) entry which is preliminary data.</text>
</comment>
<dbReference type="Pfam" id="PF01923">
    <property type="entry name" value="Cob_adeno_trans"/>
    <property type="match status" value="1"/>
</dbReference>
<comment type="catalytic activity">
    <reaction evidence="4">
        <text>2 cob(II)alamin + reduced [electron-transfer flavoprotein] + 2 ATP = 2 adenosylcob(III)alamin + 2 triphosphate + oxidized [electron-transfer flavoprotein] + 3 H(+)</text>
        <dbReference type="Rhea" id="RHEA:28671"/>
        <dbReference type="Rhea" id="RHEA-COMP:10685"/>
        <dbReference type="Rhea" id="RHEA-COMP:10686"/>
        <dbReference type="ChEBI" id="CHEBI:15378"/>
        <dbReference type="ChEBI" id="CHEBI:16304"/>
        <dbReference type="ChEBI" id="CHEBI:18036"/>
        <dbReference type="ChEBI" id="CHEBI:18408"/>
        <dbReference type="ChEBI" id="CHEBI:30616"/>
        <dbReference type="ChEBI" id="CHEBI:57692"/>
        <dbReference type="ChEBI" id="CHEBI:58307"/>
        <dbReference type="EC" id="2.5.1.17"/>
    </reaction>
</comment>
<dbReference type="Gene3D" id="1.20.1200.10">
    <property type="entry name" value="Cobalamin adenosyltransferase-like"/>
    <property type="match status" value="1"/>
</dbReference>
<dbReference type="UniPathway" id="UPA00148">
    <property type="reaction ID" value="UER00233"/>
</dbReference>
<accession>A0A1F4W2Z4</accession>
<dbReference type="InterPro" id="IPR016030">
    <property type="entry name" value="CblAdoTrfase-like"/>
</dbReference>
<dbReference type="GO" id="GO:0008817">
    <property type="term" value="F:corrinoid adenosyltransferase activity"/>
    <property type="evidence" value="ECO:0007669"/>
    <property type="project" value="UniProtKB-UniRule"/>
</dbReference>